<dbReference type="PRINTS" id="PR00625">
    <property type="entry name" value="JDOMAIN"/>
</dbReference>
<dbReference type="SUPFAM" id="SSF46565">
    <property type="entry name" value="Chaperone J-domain"/>
    <property type="match status" value="1"/>
</dbReference>
<proteinExistence type="predicted"/>
<dbReference type="SMART" id="SM00271">
    <property type="entry name" value="DnaJ"/>
    <property type="match status" value="1"/>
</dbReference>
<evidence type="ECO:0000256" key="1">
    <source>
        <dbReference type="ARBA" id="ARBA00023186"/>
    </source>
</evidence>
<dbReference type="Gene3D" id="1.10.287.110">
    <property type="entry name" value="DnaJ domain"/>
    <property type="match status" value="1"/>
</dbReference>
<evidence type="ECO:0000313" key="5">
    <source>
        <dbReference type="Proteomes" id="UP001201812"/>
    </source>
</evidence>
<dbReference type="AlphaFoldDB" id="A0AAD4QVJ8"/>
<dbReference type="Pfam" id="PF00226">
    <property type="entry name" value="DnaJ"/>
    <property type="match status" value="1"/>
</dbReference>
<sequence length="250" mass="29446">MEDDWNGSAHVKIFNWTREKKTIMARKYNILESKYESFSVIEMAKRTKEWVGCKVTNYRDEKHNYEHFFHLIKHGRLESIIENDSKKHYEESDPETSEAAGAPTNSASASQTEKTKDHLEGTYYKTLELISTANNAEIKKQFRRLALKYHPDKNLENQEEMRPKFEAITDAQKILLDHEIRLEYDRCLCLVIENKSTVADLRRKKMYKTLKAKFAKKHKTISDVEELKVEPEFRLLDEKTRGLILDSIIS</sequence>
<organism evidence="4 5">
    <name type="scientific">Ditylenchus destructor</name>
    <dbReference type="NCBI Taxonomy" id="166010"/>
    <lineage>
        <taxon>Eukaryota</taxon>
        <taxon>Metazoa</taxon>
        <taxon>Ecdysozoa</taxon>
        <taxon>Nematoda</taxon>
        <taxon>Chromadorea</taxon>
        <taxon>Rhabditida</taxon>
        <taxon>Tylenchina</taxon>
        <taxon>Tylenchomorpha</taxon>
        <taxon>Sphaerularioidea</taxon>
        <taxon>Anguinidae</taxon>
        <taxon>Anguininae</taxon>
        <taxon>Ditylenchus</taxon>
    </lineage>
</organism>
<dbReference type="InterPro" id="IPR051938">
    <property type="entry name" value="Apopto_cytoskel_mod"/>
</dbReference>
<feature type="domain" description="J" evidence="3">
    <location>
        <begin position="122"/>
        <end position="188"/>
    </location>
</feature>
<dbReference type="PANTHER" id="PTHR44145:SF3">
    <property type="entry name" value="DNAJ HOMOLOG SUBFAMILY A MEMBER 3, MITOCHONDRIAL"/>
    <property type="match status" value="1"/>
</dbReference>
<comment type="caution">
    <text evidence="4">The sequence shown here is derived from an EMBL/GenBank/DDBJ whole genome shotgun (WGS) entry which is preliminary data.</text>
</comment>
<keyword evidence="5" id="KW-1185">Reference proteome</keyword>
<dbReference type="CDD" id="cd06257">
    <property type="entry name" value="DnaJ"/>
    <property type="match status" value="1"/>
</dbReference>
<dbReference type="InterPro" id="IPR036869">
    <property type="entry name" value="J_dom_sf"/>
</dbReference>
<feature type="region of interest" description="Disordered" evidence="2">
    <location>
        <begin position="85"/>
        <end position="116"/>
    </location>
</feature>
<feature type="compositionally biased region" description="Polar residues" evidence="2">
    <location>
        <begin position="103"/>
        <end position="112"/>
    </location>
</feature>
<dbReference type="InterPro" id="IPR001623">
    <property type="entry name" value="DnaJ_domain"/>
</dbReference>
<dbReference type="PANTHER" id="PTHR44145">
    <property type="entry name" value="DNAJ HOMOLOG SUBFAMILY A MEMBER 3, MITOCHONDRIAL"/>
    <property type="match status" value="1"/>
</dbReference>
<evidence type="ECO:0000256" key="2">
    <source>
        <dbReference type="SAM" id="MobiDB-lite"/>
    </source>
</evidence>
<protein>
    <submittedName>
        <fullName evidence="4">DnaJ domain-containing protein</fullName>
    </submittedName>
</protein>
<accession>A0AAD4QVJ8</accession>
<keyword evidence="1" id="KW-0143">Chaperone</keyword>
<evidence type="ECO:0000313" key="4">
    <source>
        <dbReference type="EMBL" id="KAI1691850.1"/>
    </source>
</evidence>
<evidence type="ECO:0000259" key="3">
    <source>
        <dbReference type="PROSITE" id="PS50076"/>
    </source>
</evidence>
<dbReference type="PROSITE" id="PS50076">
    <property type="entry name" value="DNAJ_2"/>
    <property type="match status" value="1"/>
</dbReference>
<dbReference type="Proteomes" id="UP001201812">
    <property type="component" value="Unassembled WGS sequence"/>
</dbReference>
<reference evidence="4" key="1">
    <citation type="submission" date="2022-01" db="EMBL/GenBank/DDBJ databases">
        <title>Genome Sequence Resource for Two Populations of Ditylenchus destructor, the Migratory Endoparasitic Phytonematode.</title>
        <authorList>
            <person name="Zhang H."/>
            <person name="Lin R."/>
            <person name="Xie B."/>
        </authorList>
    </citation>
    <scope>NUCLEOTIDE SEQUENCE</scope>
    <source>
        <strain evidence="4">BazhouSP</strain>
    </source>
</reference>
<dbReference type="EMBL" id="JAKKPZ010000859">
    <property type="protein sequence ID" value="KAI1691850.1"/>
    <property type="molecule type" value="Genomic_DNA"/>
</dbReference>
<gene>
    <name evidence="4" type="ORF">DdX_21598</name>
</gene>
<name>A0AAD4QVJ8_9BILA</name>